<dbReference type="PIRSF" id="PIRSF016573">
    <property type="entry name" value="Peptidase_M7"/>
    <property type="match status" value="1"/>
</dbReference>
<proteinExistence type="inferred from homology"/>
<evidence type="ECO:0000256" key="6">
    <source>
        <dbReference type="ARBA" id="ARBA00023049"/>
    </source>
</evidence>
<dbReference type="OrthoDB" id="5243084at2"/>
<comment type="similarity">
    <text evidence="2">Belongs to the peptidase M7 family.</text>
</comment>
<evidence type="ECO:0000256" key="5">
    <source>
        <dbReference type="ARBA" id="ARBA00022723"/>
    </source>
</evidence>
<keyword evidence="9" id="KW-0106">Calcium</keyword>
<dbReference type="InterPro" id="IPR024079">
    <property type="entry name" value="MetalloPept_cat_dom_sf"/>
</dbReference>
<reference evidence="12 13" key="1">
    <citation type="submission" date="2016-10" db="EMBL/GenBank/DDBJ databases">
        <authorList>
            <person name="de Groot N.N."/>
        </authorList>
    </citation>
    <scope>NUCLEOTIDE SEQUENCE [LARGE SCALE GENOMIC DNA]</scope>
    <source>
        <strain evidence="12 13">CPCC 202699</strain>
    </source>
</reference>
<keyword evidence="11" id="KW-0732">Signal</keyword>
<dbReference type="GO" id="GO:0006508">
    <property type="term" value="P:proteolysis"/>
    <property type="evidence" value="ECO:0007669"/>
    <property type="project" value="InterPro"/>
</dbReference>
<evidence type="ECO:0000256" key="3">
    <source>
        <dbReference type="ARBA" id="ARBA00012325"/>
    </source>
</evidence>
<keyword evidence="13" id="KW-1185">Reference proteome</keyword>
<organism evidence="12 13">
    <name type="scientific">Amycolatopsis xylanica</name>
    <dbReference type="NCBI Taxonomy" id="589385"/>
    <lineage>
        <taxon>Bacteria</taxon>
        <taxon>Bacillati</taxon>
        <taxon>Actinomycetota</taxon>
        <taxon>Actinomycetes</taxon>
        <taxon>Pseudonocardiales</taxon>
        <taxon>Pseudonocardiaceae</taxon>
        <taxon>Amycolatopsis</taxon>
    </lineage>
</organism>
<dbReference type="AlphaFoldDB" id="A0A1H2UV72"/>
<sequence length="176" mass="17987">MSKKTFVTGAVALAAAILPLTAGMATAAPAVTTVYYDASGAPSFASAISSGAANWNSSVSNVQLRPSSSGASLRYVEGNDPQGSYADTDGHGTGTIFIDYTQAKQYDIVRITAHETGHALGLPDHYEGPCSELMSGGGPGTSCHNAKPNSTEASRVQSLWANGLVSNGVGTQRIYG</sequence>
<accession>A0A1H2UV72</accession>
<dbReference type="GO" id="GO:0008270">
    <property type="term" value="F:zinc ion binding"/>
    <property type="evidence" value="ECO:0007669"/>
    <property type="project" value="InterPro"/>
</dbReference>
<dbReference type="SUPFAM" id="SSF55486">
    <property type="entry name" value="Metalloproteases ('zincins'), catalytic domain"/>
    <property type="match status" value="1"/>
</dbReference>
<evidence type="ECO:0000256" key="4">
    <source>
        <dbReference type="ARBA" id="ARBA00019129"/>
    </source>
</evidence>
<dbReference type="Gene3D" id="3.40.390.10">
    <property type="entry name" value="Collagenase (Catalytic Domain)"/>
    <property type="match status" value="1"/>
</dbReference>
<evidence type="ECO:0000256" key="1">
    <source>
        <dbReference type="ARBA" id="ARBA00000612"/>
    </source>
</evidence>
<keyword evidence="6" id="KW-0482">Metalloprotease</keyword>
<gene>
    <name evidence="12" type="ORF">SAMN05421504_1011010</name>
</gene>
<dbReference type="EC" id="3.4.24.77" evidence="3"/>
<dbReference type="GO" id="GO:0005576">
    <property type="term" value="C:extracellular region"/>
    <property type="evidence" value="ECO:0007669"/>
    <property type="project" value="InterPro"/>
</dbReference>
<feature type="active site" evidence="8">
    <location>
        <position position="115"/>
    </location>
</feature>
<comment type="cofactor">
    <cofactor evidence="9">
        <name>Ca(2+)</name>
        <dbReference type="ChEBI" id="CHEBI:29108"/>
    </cofactor>
    <text evidence="9">Binds 1 Ca(2+) ion per subunit.</text>
</comment>
<evidence type="ECO:0000313" key="12">
    <source>
        <dbReference type="EMBL" id="SDW59878.1"/>
    </source>
</evidence>
<evidence type="ECO:0000313" key="13">
    <source>
        <dbReference type="Proteomes" id="UP000199515"/>
    </source>
</evidence>
<keyword evidence="6" id="KW-0645">Protease</keyword>
<feature type="binding site" evidence="9">
    <location>
        <position position="124"/>
    </location>
    <ligand>
        <name>Zn(2+)</name>
        <dbReference type="ChEBI" id="CHEBI:29105"/>
        <note>catalytic</note>
    </ligand>
</feature>
<dbReference type="EMBL" id="FNON01000001">
    <property type="protein sequence ID" value="SDW59878.1"/>
    <property type="molecule type" value="Genomic_DNA"/>
</dbReference>
<dbReference type="InterPro" id="IPR000013">
    <property type="entry name" value="Peptidase_M7"/>
</dbReference>
<evidence type="ECO:0000256" key="11">
    <source>
        <dbReference type="SAM" id="SignalP"/>
    </source>
</evidence>
<comment type="catalytic activity">
    <reaction evidence="1">
        <text>Hydrolyzes proteins with a preference for Tyr or Phe in the P1' position. Has no action on amino-acid p-nitroanilides.</text>
        <dbReference type="EC" id="3.4.24.77"/>
    </reaction>
</comment>
<feature type="binding site" evidence="9">
    <location>
        <position position="118"/>
    </location>
    <ligand>
        <name>Zn(2+)</name>
        <dbReference type="ChEBI" id="CHEBI:29105"/>
        <note>catalytic</note>
    </ligand>
</feature>
<feature type="disulfide bond" evidence="10">
    <location>
        <begin position="130"/>
        <end position="143"/>
    </location>
</feature>
<keyword evidence="5 9" id="KW-0479">Metal-binding</keyword>
<evidence type="ECO:0000256" key="10">
    <source>
        <dbReference type="PIRSR" id="PIRSR016573-3"/>
    </source>
</evidence>
<dbReference type="PRINTS" id="PR00787">
    <property type="entry name" value="NEUTRALPTASE"/>
</dbReference>
<dbReference type="Proteomes" id="UP000199515">
    <property type="component" value="Unassembled WGS sequence"/>
</dbReference>
<keyword evidence="9" id="KW-0862">Zinc</keyword>
<keyword evidence="6" id="KW-0378">Hydrolase</keyword>
<dbReference type="GO" id="GO:0004222">
    <property type="term" value="F:metalloendopeptidase activity"/>
    <property type="evidence" value="ECO:0007669"/>
    <property type="project" value="InterPro"/>
</dbReference>
<dbReference type="STRING" id="589385.SAMN05421504_1011010"/>
<name>A0A1H2UV72_9PSEU</name>
<dbReference type="Pfam" id="PF02031">
    <property type="entry name" value="Peptidase_M7"/>
    <property type="match status" value="1"/>
</dbReference>
<evidence type="ECO:0000256" key="2">
    <source>
        <dbReference type="ARBA" id="ARBA00006571"/>
    </source>
</evidence>
<feature type="binding site" evidence="9">
    <location>
        <position position="114"/>
    </location>
    <ligand>
        <name>Zn(2+)</name>
        <dbReference type="ChEBI" id="CHEBI:29105"/>
        <note>catalytic</note>
    </ligand>
</feature>
<evidence type="ECO:0000256" key="8">
    <source>
        <dbReference type="PIRSR" id="PIRSR016573-1"/>
    </source>
</evidence>
<feature type="binding site" evidence="9">
    <location>
        <position position="107"/>
    </location>
    <ligand>
        <name>Ca(2+)</name>
        <dbReference type="ChEBI" id="CHEBI:29108"/>
    </ligand>
</feature>
<comment type="cofactor">
    <cofactor evidence="9">
        <name>Zn(2+)</name>
        <dbReference type="ChEBI" id="CHEBI:29105"/>
    </cofactor>
    <text evidence="9">Binds 1 zinc ion per subunit.</text>
</comment>
<evidence type="ECO:0000256" key="7">
    <source>
        <dbReference type="ARBA" id="ARBA00029927"/>
    </source>
</evidence>
<feature type="chain" id="PRO_5011656126" description="Extracellular small neutral protease" evidence="11">
    <location>
        <begin position="28"/>
        <end position="176"/>
    </location>
</feature>
<protein>
    <recommendedName>
        <fullName evidence="4">Extracellular small neutral protease</fullName>
        <ecNumber evidence="3">3.4.24.77</ecNumber>
    </recommendedName>
    <alternativeName>
        <fullName evidence="7">Snapalysin</fullName>
    </alternativeName>
</protein>
<dbReference type="RefSeq" id="WP_091287104.1">
    <property type="nucleotide sequence ID" value="NZ_FNON01000001.1"/>
</dbReference>
<feature type="signal peptide" evidence="11">
    <location>
        <begin position="1"/>
        <end position="27"/>
    </location>
</feature>
<evidence type="ECO:0000256" key="9">
    <source>
        <dbReference type="PIRSR" id="PIRSR016573-2"/>
    </source>
</evidence>